<keyword evidence="4" id="KW-1185">Reference proteome</keyword>
<evidence type="ECO:0008006" key="5">
    <source>
        <dbReference type="Google" id="ProtNLM"/>
    </source>
</evidence>
<name>A0AAN6Z400_9PEZI</name>
<organism evidence="3 4">
    <name type="scientific">Parathielavia appendiculata</name>
    <dbReference type="NCBI Taxonomy" id="2587402"/>
    <lineage>
        <taxon>Eukaryota</taxon>
        <taxon>Fungi</taxon>
        <taxon>Dikarya</taxon>
        <taxon>Ascomycota</taxon>
        <taxon>Pezizomycotina</taxon>
        <taxon>Sordariomycetes</taxon>
        <taxon>Sordariomycetidae</taxon>
        <taxon>Sordariales</taxon>
        <taxon>Chaetomiaceae</taxon>
        <taxon>Parathielavia</taxon>
    </lineage>
</organism>
<dbReference type="InterPro" id="IPR036291">
    <property type="entry name" value="NAD(P)-bd_dom_sf"/>
</dbReference>
<gene>
    <name evidence="3" type="ORF">N657DRAFT_655659</name>
</gene>
<dbReference type="SUPFAM" id="SSF51735">
    <property type="entry name" value="NAD(P)-binding Rossmann-fold domains"/>
    <property type="match status" value="1"/>
</dbReference>
<keyword evidence="2" id="KW-0560">Oxidoreductase</keyword>
<dbReference type="AlphaFoldDB" id="A0AAN6Z400"/>
<dbReference type="Proteomes" id="UP001302602">
    <property type="component" value="Unassembled WGS sequence"/>
</dbReference>
<evidence type="ECO:0000256" key="1">
    <source>
        <dbReference type="ARBA" id="ARBA00022857"/>
    </source>
</evidence>
<dbReference type="RefSeq" id="XP_062648187.1">
    <property type="nucleotide sequence ID" value="XM_062794624.1"/>
</dbReference>
<reference evidence="3" key="2">
    <citation type="submission" date="2023-05" db="EMBL/GenBank/DDBJ databases">
        <authorList>
            <consortium name="Lawrence Berkeley National Laboratory"/>
            <person name="Steindorff A."/>
            <person name="Hensen N."/>
            <person name="Bonometti L."/>
            <person name="Westerberg I."/>
            <person name="Brannstrom I.O."/>
            <person name="Guillou S."/>
            <person name="Cros-Aarteil S."/>
            <person name="Calhoun S."/>
            <person name="Haridas S."/>
            <person name="Kuo A."/>
            <person name="Mondo S."/>
            <person name="Pangilinan J."/>
            <person name="Riley R."/>
            <person name="Labutti K."/>
            <person name="Andreopoulos B."/>
            <person name="Lipzen A."/>
            <person name="Chen C."/>
            <person name="Yanf M."/>
            <person name="Daum C."/>
            <person name="Ng V."/>
            <person name="Clum A."/>
            <person name="Ohm R."/>
            <person name="Martin F."/>
            <person name="Silar P."/>
            <person name="Natvig D."/>
            <person name="Lalanne C."/>
            <person name="Gautier V."/>
            <person name="Ament-Velasquez S.L."/>
            <person name="Kruys A."/>
            <person name="Hutchinson M.I."/>
            <person name="Powell A.J."/>
            <person name="Barry K."/>
            <person name="Miller A.N."/>
            <person name="Grigoriev I.V."/>
            <person name="Debuchy R."/>
            <person name="Gladieux P."/>
            <person name="Thoren M.H."/>
            <person name="Johannesson H."/>
        </authorList>
    </citation>
    <scope>NUCLEOTIDE SEQUENCE</scope>
    <source>
        <strain evidence="3">CBS 731.68</strain>
    </source>
</reference>
<proteinExistence type="predicted"/>
<reference evidence="3" key="1">
    <citation type="journal article" date="2023" name="Mol. Phylogenet. Evol.">
        <title>Genome-scale phylogeny and comparative genomics of the fungal order Sordariales.</title>
        <authorList>
            <person name="Hensen N."/>
            <person name="Bonometti L."/>
            <person name="Westerberg I."/>
            <person name="Brannstrom I.O."/>
            <person name="Guillou S."/>
            <person name="Cros-Aarteil S."/>
            <person name="Calhoun S."/>
            <person name="Haridas S."/>
            <person name="Kuo A."/>
            <person name="Mondo S."/>
            <person name="Pangilinan J."/>
            <person name="Riley R."/>
            <person name="LaButti K."/>
            <person name="Andreopoulos B."/>
            <person name="Lipzen A."/>
            <person name="Chen C."/>
            <person name="Yan M."/>
            <person name="Daum C."/>
            <person name="Ng V."/>
            <person name="Clum A."/>
            <person name="Steindorff A."/>
            <person name="Ohm R.A."/>
            <person name="Martin F."/>
            <person name="Silar P."/>
            <person name="Natvig D.O."/>
            <person name="Lalanne C."/>
            <person name="Gautier V."/>
            <person name="Ament-Velasquez S.L."/>
            <person name="Kruys A."/>
            <person name="Hutchinson M.I."/>
            <person name="Powell A.J."/>
            <person name="Barry K."/>
            <person name="Miller A.N."/>
            <person name="Grigoriev I.V."/>
            <person name="Debuchy R."/>
            <person name="Gladieux P."/>
            <person name="Hiltunen Thoren M."/>
            <person name="Johannesson H."/>
        </authorList>
    </citation>
    <scope>NUCLEOTIDE SEQUENCE</scope>
    <source>
        <strain evidence="3">CBS 731.68</strain>
    </source>
</reference>
<evidence type="ECO:0000256" key="2">
    <source>
        <dbReference type="ARBA" id="ARBA00023002"/>
    </source>
</evidence>
<evidence type="ECO:0000313" key="4">
    <source>
        <dbReference type="Proteomes" id="UP001302602"/>
    </source>
</evidence>
<accession>A0AAN6Z400</accession>
<dbReference type="GO" id="GO:0016491">
    <property type="term" value="F:oxidoreductase activity"/>
    <property type="evidence" value="ECO:0007669"/>
    <property type="project" value="UniProtKB-KW"/>
</dbReference>
<dbReference type="GeneID" id="87831393"/>
<comment type="caution">
    <text evidence="3">The sequence shown here is derived from an EMBL/GenBank/DDBJ whole genome shotgun (WGS) entry which is preliminary data.</text>
</comment>
<protein>
    <recommendedName>
        <fullName evidence="5">NmrA-like domain-containing protein</fullName>
    </recommendedName>
</protein>
<dbReference type="PANTHER" id="PTHR47706">
    <property type="entry name" value="NMRA-LIKE FAMILY PROTEIN"/>
    <property type="match status" value="1"/>
</dbReference>
<dbReference type="InterPro" id="IPR051609">
    <property type="entry name" value="NmrA/Isoflavone_reductase-like"/>
</dbReference>
<keyword evidence="1" id="KW-0521">NADP</keyword>
<dbReference type="PANTHER" id="PTHR47706:SF7">
    <property type="entry name" value="CIPA-LIKE, PUTATIVE (AFU_ORTHOLOGUE AFUA_1G01630)-RELATED"/>
    <property type="match status" value="1"/>
</dbReference>
<sequence>MQAWGHIGRHITKVPVDAGKHAVTALTRPGGKSKLPEGVSGVEANGSLVISLAFSGAPPDLQTRIAAAAATAGVPYVMPNTYINPVTADDISDVASNGMSAFVNLACAFWYEWSLATGEQWLGFTIGEHKATFFNDGRRSITVSTWDQCGRAVAALLSLPESGASPSLADFRNRDVPIYSFRVSQRDMLDSLHRVLGATDADWEITYEPTAKRIQDGTAEMASGKLTGLAKVLLFRRVFDPSSATSDYAATAQTANEALGLPKEDLDEGGRRAVEMVIEKQPSANTEKGRRRP</sequence>
<dbReference type="EMBL" id="MU853227">
    <property type="protein sequence ID" value="KAK4124416.1"/>
    <property type="molecule type" value="Genomic_DNA"/>
</dbReference>
<evidence type="ECO:0000313" key="3">
    <source>
        <dbReference type="EMBL" id="KAK4124416.1"/>
    </source>
</evidence>